<keyword evidence="2" id="KW-0547">Nucleotide-binding</keyword>
<dbReference type="EMBL" id="CP023565">
    <property type="protein sequence ID" value="AWZ38360.1"/>
    <property type="molecule type" value="Genomic_DNA"/>
</dbReference>
<dbReference type="PANTHER" id="PTHR42939:SF3">
    <property type="entry name" value="ABC TRANSPORTER ATP-BINDING COMPONENT"/>
    <property type="match status" value="1"/>
</dbReference>
<evidence type="ECO:0000313" key="6">
    <source>
        <dbReference type="EMBL" id="AWZ40651.1"/>
    </source>
</evidence>
<evidence type="ECO:0000313" key="8">
    <source>
        <dbReference type="Proteomes" id="UP000250153"/>
    </source>
</evidence>
<dbReference type="RefSeq" id="WP_112194671.1">
    <property type="nucleotide sequence ID" value="NZ_CP023565.1"/>
</dbReference>
<evidence type="ECO:0000259" key="4">
    <source>
        <dbReference type="PROSITE" id="PS50893"/>
    </source>
</evidence>
<dbReference type="SUPFAM" id="SSF52540">
    <property type="entry name" value="P-loop containing nucleoside triphosphate hydrolases"/>
    <property type="match status" value="1"/>
</dbReference>
<dbReference type="PANTHER" id="PTHR42939">
    <property type="entry name" value="ABC TRANSPORTER ATP-BINDING PROTEIN ALBC-RELATED"/>
    <property type="match status" value="1"/>
</dbReference>
<evidence type="ECO:0000256" key="1">
    <source>
        <dbReference type="ARBA" id="ARBA00022448"/>
    </source>
</evidence>
<name>A0AAD0PBJ8_9LACO</name>
<reference evidence="7 8" key="1">
    <citation type="submission" date="2017-09" db="EMBL/GenBank/DDBJ databases">
        <title>Predominant Lactobacillus spp. isolated from feces of mice subjected to short-term calorie restriction.</title>
        <authorList>
            <person name="Zhang C."/>
            <person name="Zhao L."/>
            <person name="Pan F."/>
        </authorList>
    </citation>
    <scope>NUCLEOTIDE SEQUENCE [LARGE SCALE GENOMIC DNA]</scope>
    <source>
        <strain evidence="6 7">CR141</strain>
        <strain evidence="5 8">CR147</strain>
    </source>
</reference>
<dbReference type="Proteomes" id="UP000250153">
    <property type="component" value="Chromosome"/>
</dbReference>
<dbReference type="CDD" id="cd03230">
    <property type="entry name" value="ABC_DR_subfamily_A"/>
    <property type="match status" value="1"/>
</dbReference>
<protein>
    <submittedName>
        <fullName evidence="5">ABC transporter ATP-binding protein</fullName>
    </submittedName>
</protein>
<evidence type="ECO:0000313" key="5">
    <source>
        <dbReference type="EMBL" id="AWZ38360.1"/>
    </source>
</evidence>
<dbReference type="InterPro" id="IPR003593">
    <property type="entry name" value="AAA+_ATPase"/>
</dbReference>
<feature type="domain" description="ABC transporter" evidence="4">
    <location>
        <begin position="1"/>
        <end position="232"/>
    </location>
</feature>
<dbReference type="InterPro" id="IPR051782">
    <property type="entry name" value="ABC_Transporter_VariousFunc"/>
</dbReference>
<proteinExistence type="predicted"/>
<keyword evidence="3 5" id="KW-0067">ATP-binding</keyword>
<keyword evidence="7" id="KW-1185">Reference proteome</keyword>
<dbReference type="InterPro" id="IPR003439">
    <property type="entry name" value="ABC_transporter-like_ATP-bd"/>
</dbReference>
<dbReference type="EMBL" id="CP023566">
    <property type="protein sequence ID" value="AWZ40651.1"/>
    <property type="molecule type" value="Genomic_DNA"/>
</dbReference>
<dbReference type="GO" id="GO:0005524">
    <property type="term" value="F:ATP binding"/>
    <property type="evidence" value="ECO:0007669"/>
    <property type="project" value="UniProtKB-KW"/>
</dbReference>
<evidence type="ECO:0000256" key="3">
    <source>
        <dbReference type="ARBA" id="ARBA00022840"/>
    </source>
</evidence>
<dbReference type="Pfam" id="PF00005">
    <property type="entry name" value="ABC_tran"/>
    <property type="match status" value="1"/>
</dbReference>
<evidence type="ECO:0000256" key="2">
    <source>
        <dbReference type="ARBA" id="ARBA00022741"/>
    </source>
</evidence>
<dbReference type="SMART" id="SM00382">
    <property type="entry name" value="AAA"/>
    <property type="match status" value="1"/>
</dbReference>
<evidence type="ECO:0000313" key="7">
    <source>
        <dbReference type="Proteomes" id="UP000250143"/>
    </source>
</evidence>
<gene>
    <name evidence="6" type="ORF">CPQ89_06390</name>
    <name evidence="5" type="ORF">CPS94_05075</name>
</gene>
<dbReference type="Gene3D" id="3.40.50.300">
    <property type="entry name" value="P-loop containing nucleotide triphosphate hydrolases"/>
    <property type="match status" value="1"/>
</dbReference>
<keyword evidence="1" id="KW-0813">Transport</keyword>
<accession>A0AAD0PBJ8</accession>
<dbReference type="PROSITE" id="PS50893">
    <property type="entry name" value="ABC_TRANSPORTER_2"/>
    <property type="match status" value="1"/>
</dbReference>
<dbReference type="InterPro" id="IPR027417">
    <property type="entry name" value="P-loop_NTPase"/>
</dbReference>
<dbReference type="GO" id="GO:0016887">
    <property type="term" value="F:ATP hydrolysis activity"/>
    <property type="evidence" value="ECO:0007669"/>
    <property type="project" value="InterPro"/>
</dbReference>
<organism evidence="5 8">
    <name type="scientific">Ligilactobacillus murinus</name>
    <dbReference type="NCBI Taxonomy" id="1622"/>
    <lineage>
        <taxon>Bacteria</taxon>
        <taxon>Bacillati</taxon>
        <taxon>Bacillota</taxon>
        <taxon>Bacilli</taxon>
        <taxon>Lactobacillales</taxon>
        <taxon>Lactobacillaceae</taxon>
        <taxon>Ligilactobacillus</taxon>
    </lineage>
</organism>
<dbReference type="GeneID" id="48466503"/>
<dbReference type="Proteomes" id="UP000250143">
    <property type="component" value="Chromosome"/>
</dbReference>
<dbReference type="AlphaFoldDB" id="A0AAD0PBJ8"/>
<sequence>MQSKPVITISELTKNYEGFHLHIDELNIDAGSFVGLIGENGAGKSTLLQLLLNQIRSDTGSIRILGSSYQKNEQQIKLKLGVVLEKNFFPLSFSASQIKKMMRDIYPSWDEALFLTLLQNFALPPTKKLKEFSRGMTVKLNFAVALAHHPQILFADEATSGLDPIVRREILALLESYVQKQKMTVVLSSHILSDLEQVASHFVFIHNGEILLQENRADLLKRFIVTTKKHKQCYQLKQAETTKYLVEVTGKKTTDTRYATLEEILLFLVKGVKIDEGTTI</sequence>
<dbReference type="KEGG" id="lmur:CPS94_05075"/>